<gene>
    <name evidence="2" type="ORF">E2C01_007114</name>
</gene>
<comment type="caution">
    <text evidence="2">The sequence shown here is derived from an EMBL/GenBank/DDBJ whole genome shotgun (WGS) entry which is preliminary data.</text>
</comment>
<sequence length="95" mass="10458">MSRWLLVTHGHHVSAALVSAFCASVSLQHVTRRQMEMITLCLSVTAARKRCSSPPRAFGTAEGREGVMHVWGPEAMRYRGGQAMPPRREGVNGLQ</sequence>
<feature type="chain" id="PRO_5023013658" description="Secreted protein" evidence="1">
    <location>
        <begin position="21"/>
        <end position="95"/>
    </location>
</feature>
<keyword evidence="3" id="KW-1185">Reference proteome</keyword>
<organism evidence="2 3">
    <name type="scientific">Portunus trituberculatus</name>
    <name type="common">Swimming crab</name>
    <name type="synonym">Neptunus trituberculatus</name>
    <dbReference type="NCBI Taxonomy" id="210409"/>
    <lineage>
        <taxon>Eukaryota</taxon>
        <taxon>Metazoa</taxon>
        <taxon>Ecdysozoa</taxon>
        <taxon>Arthropoda</taxon>
        <taxon>Crustacea</taxon>
        <taxon>Multicrustacea</taxon>
        <taxon>Malacostraca</taxon>
        <taxon>Eumalacostraca</taxon>
        <taxon>Eucarida</taxon>
        <taxon>Decapoda</taxon>
        <taxon>Pleocyemata</taxon>
        <taxon>Brachyura</taxon>
        <taxon>Eubrachyura</taxon>
        <taxon>Portunoidea</taxon>
        <taxon>Portunidae</taxon>
        <taxon>Portuninae</taxon>
        <taxon>Portunus</taxon>
    </lineage>
</organism>
<protein>
    <recommendedName>
        <fullName evidence="4">Secreted protein</fullName>
    </recommendedName>
</protein>
<proteinExistence type="predicted"/>
<dbReference type="Proteomes" id="UP000324222">
    <property type="component" value="Unassembled WGS sequence"/>
</dbReference>
<name>A0A5B7CY31_PORTR</name>
<keyword evidence="1" id="KW-0732">Signal</keyword>
<reference evidence="2 3" key="1">
    <citation type="submission" date="2019-05" db="EMBL/GenBank/DDBJ databases">
        <title>Another draft genome of Portunus trituberculatus and its Hox gene families provides insights of decapod evolution.</title>
        <authorList>
            <person name="Jeong J.-H."/>
            <person name="Song I."/>
            <person name="Kim S."/>
            <person name="Choi T."/>
            <person name="Kim D."/>
            <person name="Ryu S."/>
            <person name="Kim W."/>
        </authorList>
    </citation>
    <scope>NUCLEOTIDE SEQUENCE [LARGE SCALE GENOMIC DNA]</scope>
    <source>
        <tissue evidence="2">Muscle</tissue>
    </source>
</reference>
<feature type="signal peptide" evidence="1">
    <location>
        <begin position="1"/>
        <end position="20"/>
    </location>
</feature>
<evidence type="ECO:0000313" key="3">
    <source>
        <dbReference type="Proteomes" id="UP000324222"/>
    </source>
</evidence>
<dbReference type="EMBL" id="VSRR010000345">
    <property type="protein sequence ID" value="MPC14350.1"/>
    <property type="molecule type" value="Genomic_DNA"/>
</dbReference>
<accession>A0A5B7CY31</accession>
<evidence type="ECO:0000256" key="1">
    <source>
        <dbReference type="SAM" id="SignalP"/>
    </source>
</evidence>
<dbReference type="AlphaFoldDB" id="A0A5B7CY31"/>
<evidence type="ECO:0000313" key="2">
    <source>
        <dbReference type="EMBL" id="MPC14350.1"/>
    </source>
</evidence>
<evidence type="ECO:0008006" key="4">
    <source>
        <dbReference type="Google" id="ProtNLM"/>
    </source>
</evidence>